<reference evidence="2" key="1">
    <citation type="journal article" date="2019" name="Int. J. Syst. Evol. Microbiol.">
        <title>The Global Catalogue of Microorganisms (GCM) 10K type strain sequencing project: providing services to taxonomists for standard genome sequencing and annotation.</title>
        <authorList>
            <consortium name="The Broad Institute Genomics Platform"/>
            <consortium name="The Broad Institute Genome Sequencing Center for Infectious Disease"/>
            <person name="Wu L."/>
            <person name="Ma J."/>
        </authorList>
    </citation>
    <scope>NUCLEOTIDE SEQUENCE [LARGE SCALE GENOMIC DNA]</scope>
    <source>
        <strain evidence="2">ICMP 19430</strain>
    </source>
</reference>
<organism evidence="1 2">
    <name type="scientific">Streptomyces caviscabies</name>
    <dbReference type="NCBI Taxonomy" id="90079"/>
    <lineage>
        <taxon>Bacteria</taxon>
        <taxon>Bacillati</taxon>
        <taxon>Actinomycetota</taxon>
        <taxon>Actinomycetes</taxon>
        <taxon>Kitasatosporales</taxon>
        <taxon>Streptomycetaceae</taxon>
        <taxon>Streptomyces</taxon>
    </lineage>
</organism>
<accession>A0ABW2M807</accession>
<sequence length="54" mass="5804">MEHRISGIRSVLVLDFEIELAPGLWIDGTASLAKPDYANITLTDVTADEAGVFA</sequence>
<comment type="caution">
    <text evidence="1">The sequence shown here is derived from an EMBL/GenBank/DDBJ whole genome shotgun (WGS) entry which is preliminary data.</text>
</comment>
<proteinExistence type="predicted"/>
<dbReference type="RefSeq" id="WP_319287033.1">
    <property type="nucleotide sequence ID" value="NZ_JBHTCK010000002.1"/>
</dbReference>
<evidence type="ECO:0000313" key="2">
    <source>
        <dbReference type="Proteomes" id="UP001596509"/>
    </source>
</evidence>
<name>A0ABW2M807_9ACTN</name>
<protein>
    <submittedName>
        <fullName evidence="1">Uncharacterized protein</fullName>
    </submittedName>
</protein>
<dbReference type="Proteomes" id="UP001596509">
    <property type="component" value="Unassembled WGS sequence"/>
</dbReference>
<evidence type="ECO:0000313" key="1">
    <source>
        <dbReference type="EMBL" id="MFC7351014.1"/>
    </source>
</evidence>
<dbReference type="EMBL" id="JBHTCK010000002">
    <property type="protein sequence ID" value="MFC7351014.1"/>
    <property type="molecule type" value="Genomic_DNA"/>
</dbReference>
<keyword evidence="2" id="KW-1185">Reference proteome</keyword>
<gene>
    <name evidence="1" type="ORF">ACFQW9_10235</name>
</gene>